<gene>
    <name evidence="1" type="ORF">ETU09_06635</name>
</gene>
<protein>
    <submittedName>
        <fullName evidence="1">DUF3078 domain-containing protein</fullName>
    </submittedName>
</protein>
<evidence type="ECO:0000313" key="1">
    <source>
        <dbReference type="EMBL" id="TWP27766.1"/>
    </source>
</evidence>
<accession>A0A563DC25</accession>
<dbReference type="Pfam" id="PF11276">
    <property type="entry name" value="DUF3078"/>
    <property type="match status" value="1"/>
</dbReference>
<proteinExistence type="predicted"/>
<keyword evidence="2" id="KW-1185">Reference proteome</keyword>
<dbReference type="RefSeq" id="WP_146262316.1">
    <property type="nucleotide sequence ID" value="NZ_SELG01000033.1"/>
</dbReference>
<dbReference type="OrthoDB" id="1495718at2"/>
<name>A0A563DC25_9FLAO</name>
<dbReference type="Proteomes" id="UP000319499">
    <property type="component" value="Unassembled WGS sequence"/>
</dbReference>
<organism evidence="1 2">
    <name type="scientific">Apibacter muscae</name>
    <dbReference type="NCBI Taxonomy" id="2509004"/>
    <lineage>
        <taxon>Bacteria</taxon>
        <taxon>Pseudomonadati</taxon>
        <taxon>Bacteroidota</taxon>
        <taxon>Flavobacteriia</taxon>
        <taxon>Flavobacteriales</taxon>
        <taxon>Weeksellaceae</taxon>
        <taxon>Apibacter</taxon>
    </lineage>
</organism>
<dbReference type="EMBL" id="SELH01000021">
    <property type="protein sequence ID" value="TWP27766.1"/>
    <property type="molecule type" value="Genomic_DNA"/>
</dbReference>
<dbReference type="AlphaFoldDB" id="A0A563DC25"/>
<evidence type="ECO:0000313" key="2">
    <source>
        <dbReference type="Proteomes" id="UP000319499"/>
    </source>
</evidence>
<sequence length="302" mass="34373">MQKIIYTYIILIGAINLFEAQENKKVDELDSIIVPKKEKHWKIIGEQSLTINQSSFSNWVAGGVNSFGASAKINYSFNYEKGKNIFKNKIILGYGQVSNEKEKPKKTDDVIHIESMYGYKISKSWYSSIASSLITQMANGYNYDADPDYTVKDRKSAFMSPGYVTLGLGFEYKPYGKLQISILPVTAKATLILDKKLQKKGEYGLKKDGDNLFMELGNLVTVKYDFDLMKNVSTNNTLSLFSNYLEHVERFNIVYGTIINMKINNSLATKLTFDLIYAHNQVQKVQIKQTFGLGMSYKFQTE</sequence>
<reference evidence="1 2" key="1">
    <citation type="submission" date="2019-02" db="EMBL/GenBank/DDBJ databases">
        <title>Apibacter muscae sp. nov.: a novel member of the house fly microbiota.</title>
        <authorList>
            <person name="Park R."/>
        </authorList>
    </citation>
    <scope>NUCLEOTIDE SEQUENCE [LARGE SCALE GENOMIC DNA]</scope>
    <source>
        <strain evidence="1 2">AL1</strain>
    </source>
</reference>
<comment type="caution">
    <text evidence="1">The sequence shown here is derived from an EMBL/GenBank/DDBJ whole genome shotgun (WGS) entry which is preliminary data.</text>
</comment>
<dbReference type="InterPro" id="IPR021428">
    <property type="entry name" value="DUF3078"/>
</dbReference>